<keyword evidence="2" id="KW-1185">Reference proteome</keyword>
<dbReference type="EMBL" id="CP118246">
    <property type="protein sequence ID" value="WDR03049.1"/>
    <property type="molecule type" value="Genomic_DNA"/>
</dbReference>
<reference evidence="1 2" key="1">
    <citation type="submission" date="2023-02" db="EMBL/GenBank/DDBJ databases">
        <title>Devosia algicola sp. nov., isolated from the phycosphere of marine algae.</title>
        <authorList>
            <person name="Kim J.M."/>
            <person name="Lee J.K."/>
            <person name="Choi B.J."/>
            <person name="Bayburt H."/>
            <person name="Jeon C.O."/>
        </authorList>
    </citation>
    <scope>NUCLEOTIDE SEQUENCE [LARGE SCALE GENOMIC DNA]</scope>
    <source>
        <strain evidence="1 2">G20-9</strain>
    </source>
</reference>
<name>A0ABY7YP70_9HYPH</name>
<evidence type="ECO:0000313" key="1">
    <source>
        <dbReference type="EMBL" id="WDR03049.1"/>
    </source>
</evidence>
<gene>
    <name evidence="1" type="ORF">PSQ19_02250</name>
</gene>
<organism evidence="1 2">
    <name type="scientific">Devosia algicola</name>
    <dbReference type="NCBI Taxonomy" id="3026418"/>
    <lineage>
        <taxon>Bacteria</taxon>
        <taxon>Pseudomonadati</taxon>
        <taxon>Pseudomonadota</taxon>
        <taxon>Alphaproteobacteria</taxon>
        <taxon>Hyphomicrobiales</taxon>
        <taxon>Devosiaceae</taxon>
        <taxon>Devosia</taxon>
    </lineage>
</organism>
<proteinExistence type="predicted"/>
<evidence type="ECO:0000313" key="2">
    <source>
        <dbReference type="Proteomes" id="UP001220530"/>
    </source>
</evidence>
<sequence>MGGRVDPGASGAIYVGDVVHKRARPKRHMLRYSVFSMLVDLDQIESLDEEMRFFSLNRFNLVSFHNKDFGPRDGTSIAAFIRQRAVEAGLQQNIARIRMLAYPRMFGFGFNPLTVYFLDDEDNRTRMLVYEVRNTFGEHHFYQAFVGEHRKVISHDESKAFYVSPFNGIEGTYRFSIRPPGDNVFMGIVLTTGEGSVLTAYFAGEHTPLSDAKLLKLALAYPLMTAKIMVGIHWEALRLWLKGVPLTLGIRHKTRDNHPAPR</sequence>
<dbReference type="Pfam" id="PF07103">
    <property type="entry name" value="DUF1365"/>
    <property type="match status" value="1"/>
</dbReference>
<dbReference type="PANTHER" id="PTHR33973:SF4">
    <property type="entry name" value="OS07G0153300 PROTEIN"/>
    <property type="match status" value="1"/>
</dbReference>
<dbReference type="RefSeq" id="WP_282219451.1">
    <property type="nucleotide sequence ID" value="NZ_CP118246.1"/>
</dbReference>
<accession>A0ABY7YP70</accession>
<dbReference type="PANTHER" id="PTHR33973">
    <property type="entry name" value="OS07G0153300 PROTEIN"/>
    <property type="match status" value="1"/>
</dbReference>
<dbReference type="Proteomes" id="UP001220530">
    <property type="component" value="Chromosome"/>
</dbReference>
<protein>
    <submittedName>
        <fullName evidence="1">DUF1365 domain-containing protein</fullName>
    </submittedName>
</protein>
<dbReference type="InterPro" id="IPR010775">
    <property type="entry name" value="DUF1365"/>
</dbReference>